<proteinExistence type="predicted"/>
<accession>A0ACB8GB43</accession>
<evidence type="ECO:0000313" key="1">
    <source>
        <dbReference type="EMBL" id="KAH8016521.1"/>
    </source>
</evidence>
<reference evidence="1" key="1">
    <citation type="submission" date="2021-08" db="EMBL/GenBank/DDBJ databases">
        <title>The first chromosome-level gecko genome reveals the dynamic sex chromosomes of Neotropical dwarf geckos (Sphaerodactylidae: Sphaerodactylus).</title>
        <authorList>
            <person name="Pinto B.J."/>
            <person name="Keating S.E."/>
            <person name="Gamble T."/>
        </authorList>
    </citation>
    <scope>NUCLEOTIDE SEQUENCE</scope>
    <source>
        <strain evidence="1">TG3544</strain>
    </source>
</reference>
<sequence length="178" mass="19890">MDARFSLQSEEEAIHPRQQKRANLFTTQGSSRARLIGAETLYKAASGRATSPTGTDGAWRSTERKERVEPELKGRKEGTGLQPKEHFADLPGFLEPWSIEIMAMAFQASVQKIELSRRSCYQHLLPYPFLSGLLLMHSPVSSAGGLYSAQAVNAPKRGHTYPMLLLRPHRTFNDSVYS</sequence>
<dbReference type="EMBL" id="CM037614">
    <property type="protein sequence ID" value="KAH8016521.1"/>
    <property type="molecule type" value="Genomic_DNA"/>
</dbReference>
<protein>
    <submittedName>
        <fullName evidence="1">Uncharacterized protein</fullName>
    </submittedName>
</protein>
<keyword evidence="2" id="KW-1185">Reference proteome</keyword>
<comment type="caution">
    <text evidence="1">The sequence shown here is derived from an EMBL/GenBank/DDBJ whole genome shotgun (WGS) entry which is preliminary data.</text>
</comment>
<gene>
    <name evidence="1" type="ORF">K3G42_019016</name>
</gene>
<name>A0ACB8GB43_9SAUR</name>
<evidence type="ECO:0000313" key="2">
    <source>
        <dbReference type="Proteomes" id="UP000827872"/>
    </source>
</evidence>
<dbReference type="Proteomes" id="UP000827872">
    <property type="component" value="Linkage Group LG01"/>
</dbReference>
<organism evidence="1 2">
    <name type="scientific">Sphaerodactylus townsendi</name>
    <dbReference type="NCBI Taxonomy" id="933632"/>
    <lineage>
        <taxon>Eukaryota</taxon>
        <taxon>Metazoa</taxon>
        <taxon>Chordata</taxon>
        <taxon>Craniata</taxon>
        <taxon>Vertebrata</taxon>
        <taxon>Euteleostomi</taxon>
        <taxon>Lepidosauria</taxon>
        <taxon>Squamata</taxon>
        <taxon>Bifurcata</taxon>
        <taxon>Gekkota</taxon>
        <taxon>Sphaerodactylidae</taxon>
        <taxon>Sphaerodactylus</taxon>
    </lineage>
</organism>